<keyword evidence="5 6" id="KW-0539">Nucleus</keyword>
<dbReference type="InterPro" id="IPR036322">
    <property type="entry name" value="WD40_repeat_dom_sf"/>
</dbReference>
<dbReference type="Gene3D" id="2.130.10.10">
    <property type="entry name" value="YVTN repeat-like/Quinoprotein amine dehydrogenase"/>
    <property type="match status" value="1"/>
</dbReference>
<keyword evidence="3 6" id="KW-0819">tRNA processing</keyword>
<proteinExistence type="inferred from homology"/>
<evidence type="ECO:0000256" key="2">
    <source>
        <dbReference type="ARBA" id="ARBA00022574"/>
    </source>
</evidence>
<dbReference type="PANTHER" id="PTHR16288:SF0">
    <property type="entry name" value="TRNA (GUANINE-N(7)-)-METHYLTRANSFERASE NON-CATALYTIC SUBUNIT WDR4"/>
    <property type="match status" value="1"/>
</dbReference>
<dbReference type="InterPro" id="IPR015943">
    <property type="entry name" value="WD40/YVTN_repeat-like_dom_sf"/>
</dbReference>
<comment type="pathway">
    <text evidence="6">tRNA modification; N(7)-methylguanine-tRNA biosynthesis.</text>
</comment>
<dbReference type="AlphaFoldDB" id="A0AAV5RCB2"/>
<evidence type="ECO:0000256" key="5">
    <source>
        <dbReference type="ARBA" id="ARBA00023242"/>
    </source>
</evidence>
<comment type="similarity">
    <text evidence="6">Belongs to the WD repeat TRM82 family.</text>
</comment>
<dbReference type="Proteomes" id="UP001362899">
    <property type="component" value="Unassembled WGS sequence"/>
</dbReference>
<evidence type="ECO:0000256" key="3">
    <source>
        <dbReference type="ARBA" id="ARBA00022694"/>
    </source>
</evidence>
<keyword evidence="8" id="KW-1185">Reference proteome</keyword>
<protein>
    <submittedName>
        <fullName evidence="7">Trm82 protein</fullName>
    </submittedName>
</protein>
<dbReference type="GO" id="GO:0005829">
    <property type="term" value="C:cytosol"/>
    <property type="evidence" value="ECO:0007669"/>
    <property type="project" value="TreeGrafter"/>
</dbReference>
<dbReference type="GO" id="GO:0043527">
    <property type="term" value="C:tRNA methyltransferase complex"/>
    <property type="evidence" value="ECO:0007669"/>
    <property type="project" value="TreeGrafter"/>
</dbReference>
<dbReference type="HAMAP" id="MF_03056">
    <property type="entry name" value="TRM82"/>
    <property type="match status" value="1"/>
</dbReference>
<dbReference type="SUPFAM" id="SSF50978">
    <property type="entry name" value="WD40 repeat-like"/>
    <property type="match status" value="1"/>
</dbReference>
<sequence>MVNSVAISGDILYAAQGSKVYKILYDKNSSEIFKILLNKEISLTHLGLSEDCKYLIGIGDVDKTVIVVDAETLEVAYTHKFPKRPSAWSTCKGNLVVADKFGDVFSVKLTEPLSDEARKNMEPILGHVSMILDVVATENNVLTSDRDEHIRVCEYPNSFVIERFLLGSRSYIAHLGVSGNYLLSAGGDPVIYSWNWKTGKEISNFNLREYLKLDNDDIDVISVSVTEKEAWVAVQGQPKVIKFTFPELEIVDAFETPHIINSLANNGTDCFAACPKGLIKVCKSASLSPYLELDGPEDILSQTHLRKAPRN</sequence>
<dbReference type="EMBL" id="BTGC01000001">
    <property type="protein sequence ID" value="GMM49098.1"/>
    <property type="molecule type" value="Genomic_DNA"/>
</dbReference>
<evidence type="ECO:0000313" key="8">
    <source>
        <dbReference type="Proteomes" id="UP001362899"/>
    </source>
</evidence>
<keyword evidence="4 6" id="KW-0677">Repeat</keyword>
<organism evidence="7 8">
    <name type="scientific">Starmerella bacillaris</name>
    <name type="common">Yeast</name>
    <name type="synonym">Candida zemplinina</name>
    <dbReference type="NCBI Taxonomy" id="1247836"/>
    <lineage>
        <taxon>Eukaryota</taxon>
        <taxon>Fungi</taxon>
        <taxon>Dikarya</taxon>
        <taxon>Ascomycota</taxon>
        <taxon>Saccharomycotina</taxon>
        <taxon>Dipodascomycetes</taxon>
        <taxon>Dipodascales</taxon>
        <taxon>Trichomonascaceae</taxon>
        <taxon>Starmerella</taxon>
    </lineage>
</organism>
<evidence type="ECO:0000256" key="1">
    <source>
        <dbReference type="ARBA" id="ARBA00004123"/>
    </source>
</evidence>
<comment type="caution">
    <text evidence="7">The sequence shown here is derived from an EMBL/GenBank/DDBJ whole genome shotgun (WGS) entry which is preliminary data.</text>
</comment>
<evidence type="ECO:0000256" key="6">
    <source>
        <dbReference type="HAMAP-Rule" id="MF_03056"/>
    </source>
</evidence>
<dbReference type="PANTHER" id="PTHR16288">
    <property type="entry name" value="WD40 REPEAT PROTEIN 4"/>
    <property type="match status" value="1"/>
</dbReference>
<reference evidence="7 8" key="1">
    <citation type="journal article" date="2023" name="Elife">
        <title>Identification of key yeast species and microbe-microbe interactions impacting larval growth of Drosophila in the wild.</title>
        <authorList>
            <person name="Mure A."/>
            <person name="Sugiura Y."/>
            <person name="Maeda R."/>
            <person name="Honda K."/>
            <person name="Sakurai N."/>
            <person name="Takahashi Y."/>
            <person name="Watada M."/>
            <person name="Katoh T."/>
            <person name="Gotoh A."/>
            <person name="Gotoh Y."/>
            <person name="Taniguchi I."/>
            <person name="Nakamura K."/>
            <person name="Hayashi T."/>
            <person name="Katayama T."/>
            <person name="Uemura T."/>
            <person name="Hattori Y."/>
        </authorList>
    </citation>
    <scope>NUCLEOTIDE SEQUENCE [LARGE SCALE GENOMIC DNA]</scope>
    <source>
        <strain evidence="7 8">SB-73</strain>
    </source>
</reference>
<keyword evidence="2 6" id="KW-0853">WD repeat</keyword>
<name>A0AAV5RCB2_STABA</name>
<evidence type="ECO:0000313" key="7">
    <source>
        <dbReference type="EMBL" id="GMM49098.1"/>
    </source>
</evidence>
<dbReference type="GO" id="GO:0106004">
    <property type="term" value="P:tRNA (guanine-N7)-methylation"/>
    <property type="evidence" value="ECO:0007669"/>
    <property type="project" value="UniProtKB-UniRule"/>
</dbReference>
<comment type="function">
    <text evidence="6">Required for the formation of N(7)-methylguanine at position 46 (m7G46) in tRNA. In the complex, it is required to stabilize and induce conformational changes of the catalytic subunit.</text>
</comment>
<dbReference type="InterPro" id="IPR028884">
    <property type="entry name" value="Trm82"/>
</dbReference>
<comment type="subcellular location">
    <subcellularLocation>
        <location evidence="1 6">Nucleus</location>
    </subcellularLocation>
</comment>
<evidence type="ECO:0000256" key="4">
    <source>
        <dbReference type="ARBA" id="ARBA00022737"/>
    </source>
</evidence>
<dbReference type="GO" id="GO:0005634">
    <property type="term" value="C:nucleus"/>
    <property type="evidence" value="ECO:0007669"/>
    <property type="project" value="UniProtKB-SubCell"/>
</dbReference>
<accession>A0AAV5RCB2</accession>
<gene>
    <name evidence="7" type="ORF">DASB73_000560</name>
</gene>